<evidence type="ECO:0000313" key="2">
    <source>
        <dbReference type="Proteomes" id="UP000576393"/>
    </source>
</evidence>
<protein>
    <submittedName>
        <fullName evidence="1">DNA-binding transcriptional LysR family regulator</fullName>
    </submittedName>
</protein>
<keyword evidence="2" id="KW-1185">Reference proteome</keyword>
<name>A0A852V2Y5_9ACTN</name>
<comment type="caution">
    <text evidence="1">The sequence shown here is derived from an EMBL/GenBank/DDBJ whole genome shotgun (WGS) entry which is preliminary data.</text>
</comment>
<dbReference type="GO" id="GO:0003677">
    <property type="term" value="F:DNA binding"/>
    <property type="evidence" value="ECO:0007669"/>
    <property type="project" value="UniProtKB-KW"/>
</dbReference>
<keyword evidence="1" id="KW-0238">DNA-binding</keyword>
<reference evidence="1 2" key="1">
    <citation type="submission" date="2020-07" db="EMBL/GenBank/DDBJ databases">
        <title>Sequencing the genomes of 1000 actinobacteria strains.</title>
        <authorList>
            <person name="Klenk H.-P."/>
        </authorList>
    </citation>
    <scope>NUCLEOTIDE SEQUENCE [LARGE SCALE GENOMIC DNA]</scope>
    <source>
        <strain evidence="1 2">DSM 45763</strain>
    </source>
</reference>
<dbReference type="AlphaFoldDB" id="A0A852V2Y5"/>
<evidence type="ECO:0000313" key="1">
    <source>
        <dbReference type="EMBL" id="NYF44197.1"/>
    </source>
</evidence>
<sequence length="299" mass="31797">MSSLVTSSLRSFVPRSRHRRPLAVFMATLRVAARGLGSGVFPRHFVASLLRSSVQTPAPPRCVHGDASCRGSGAWVRCLPSSLRRFAPSFLGPDTGAPSLCSWRRFVSRLGGLGPVSSLVTSSLRSFVPRSRHRRPLAVFMATLRVAARGLGSGVFPRHFVASLLRSSVQTPAPPRGVHGNTACRGSGAWVRCLPSSLRRFAPSFLGPDTGAPSLCSWQHCVSRLGGLGPVSSLVTSSLRSFVPRSRHRRPLAVFMATLRVAARGLGSGVFPRHFVASLLRSSVQTPAPPRGPGTGAPS</sequence>
<dbReference type="EMBL" id="JACCCO010000003">
    <property type="protein sequence ID" value="NYF44197.1"/>
    <property type="molecule type" value="Genomic_DNA"/>
</dbReference>
<dbReference type="Proteomes" id="UP000576393">
    <property type="component" value="Unassembled WGS sequence"/>
</dbReference>
<gene>
    <name evidence="1" type="ORF">HDA43_006424</name>
</gene>
<organism evidence="1 2">
    <name type="scientific">Streptosporangium sandarakinum</name>
    <dbReference type="NCBI Taxonomy" id="1260955"/>
    <lineage>
        <taxon>Bacteria</taxon>
        <taxon>Bacillati</taxon>
        <taxon>Actinomycetota</taxon>
        <taxon>Actinomycetes</taxon>
        <taxon>Streptosporangiales</taxon>
        <taxon>Streptosporangiaceae</taxon>
        <taxon>Streptosporangium</taxon>
    </lineage>
</organism>
<accession>A0A852V2Y5</accession>
<proteinExistence type="predicted"/>